<evidence type="ECO:0000256" key="1">
    <source>
        <dbReference type="ARBA" id="ARBA00004141"/>
    </source>
</evidence>
<keyword evidence="7" id="KW-0732">Signal</keyword>
<evidence type="ECO:0000256" key="5">
    <source>
        <dbReference type="SAM" id="MobiDB-lite"/>
    </source>
</evidence>
<name>A0ABQ9X725_9EUKA</name>
<dbReference type="PANTHER" id="PTHR14255:SF3">
    <property type="entry name" value="SULFITE EXPORTER TAUE_SAFE FAMILY PROTEIN 5-RELATED"/>
    <property type="match status" value="1"/>
</dbReference>
<feature type="transmembrane region" description="Helical" evidence="6">
    <location>
        <begin position="433"/>
        <end position="455"/>
    </location>
</feature>
<protein>
    <submittedName>
        <fullName evidence="8">Sulfite exporter TauE/SafE</fullName>
    </submittedName>
</protein>
<proteinExistence type="predicted"/>
<feature type="transmembrane region" description="Helical" evidence="6">
    <location>
        <begin position="349"/>
        <end position="368"/>
    </location>
</feature>
<evidence type="ECO:0000256" key="6">
    <source>
        <dbReference type="SAM" id="Phobius"/>
    </source>
</evidence>
<keyword evidence="9" id="KW-1185">Reference proteome</keyword>
<feature type="chain" id="PRO_5045753250" evidence="7">
    <location>
        <begin position="19"/>
        <end position="570"/>
    </location>
</feature>
<gene>
    <name evidence="8" type="ORF">BLNAU_17490</name>
</gene>
<evidence type="ECO:0000256" key="3">
    <source>
        <dbReference type="ARBA" id="ARBA00022989"/>
    </source>
</evidence>
<feature type="signal peptide" evidence="7">
    <location>
        <begin position="1"/>
        <end position="18"/>
    </location>
</feature>
<dbReference type="Proteomes" id="UP001281761">
    <property type="component" value="Unassembled WGS sequence"/>
</dbReference>
<dbReference type="PANTHER" id="PTHR14255">
    <property type="entry name" value="CEREBLON"/>
    <property type="match status" value="1"/>
</dbReference>
<keyword evidence="4 6" id="KW-0472">Membrane</keyword>
<keyword evidence="3 6" id="KW-1133">Transmembrane helix</keyword>
<evidence type="ECO:0000256" key="7">
    <source>
        <dbReference type="SAM" id="SignalP"/>
    </source>
</evidence>
<feature type="transmembrane region" description="Helical" evidence="6">
    <location>
        <begin position="169"/>
        <end position="187"/>
    </location>
</feature>
<evidence type="ECO:0000256" key="4">
    <source>
        <dbReference type="ARBA" id="ARBA00023136"/>
    </source>
</evidence>
<feature type="compositionally biased region" description="Polar residues" evidence="5">
    <location>
        <begin position="236"/>
        <end position="253"/>
    </location>
</feature>
<evidence type="ECO:0000256" key="2">
    <source>
        <dbReference type="ARBA" id="ARBA00022692"/>
    </source>
</evidence>
<sequence length="570" mass="61333">MISLLILVATSSATSCSAKNVHLVCEIGSGCVNGTCGVCTKNDQCNGQYACTEGVCKHKNLFPTSWQTWIGMISAFGISILGGATGMGGGSFVVPIYSLVNAFSTTNTIGLSQATILGNGLTSFIIGVVNRHPNRNRPRVYFDIVFVMVAPLLAGSFLGVFVAAVIPQYVIMLLLLAFLVYTLIKTVKRAYRTTKKENAERAKRPKKDSSIPALPSPSPSPAQSPLDLERPHISPTPKQSHSLNSAYISSSGEENPDAPHQTFNGVEMVEMNRDRTSPDLDHDHSVPILAHDETITDPHIETDPELVKKHASDAEVQKVERNSKYIPESTNPALQKIYKKERFPGLRKTLFIVICWILLFLVSIARGAKGAPSLFGIPHCSVVDWSVFAAYLVVSLLLTAFAGYIIMREQKKKTKLGYEITEGDVVWTVKTSVLYPLFCILAGFVAGLLGIGGAIVTSPVLMDMGVLVPVVTATTSALLFLTSSSSAAQFAVGGMLPWDYGICFFLLGLSGAVVGGLVNGLSVKYKRSSILIWLMALLFGLSTILAIYNGINNIAFLAKTGGSFGFHPMC</sequence>
<dbReference type="Pfam" id="PF01925">
    <property type="entry name" value="TauE"/>
    <property type="match status" value="2"/>
</dbReference>
<comment type="caution">
    <text evidence="8">The sequence shown here is derived from an EMBL/GenBank/DDBJ whole genome shotgun (WGS) entry which is preliminary data.</text>
</comment>
<feature type="region of interest" description="Disordered" evidence="5">
    <location>
        <begin position="194"/>
        <end position="261"/>
    </location>
</feature>
<feature type="transmembrane region" description="Helical" evidence="6">
    <location>
        <begin position="69"/>
        <end position="94"/>
    </location>
</feature>
<feature type="transmembrane region" description="Helical" evidence="6">
    <location>
        <begin position="388"/>
        <end position="407"/>
    </location>
</feature>
<keyword evidence="2 6" id="KW-0812">Transmembrane</keyword>
<evidence type="ECO:0000313" key="8">
    <source>
        <dbReference type="EMBL" id="KAK2947585.1"/>
    </source>
</evidence>
<dbReference type="EMBL" id="JARBJD010000196">
    <property type="protein sequence ID" value="KAK2947585.1"/>
    <property type="molecule type" value="Genomic_DNA"/>
</dbReference>
<dbReference type="InterPro" id="IPR002781">
    <property type="entry name" value="TM_pro_TauE-like"/>
</dbReference>
<feature type="transmembrane region" description="Helical" evidence="6">
    <location>
        <begin position="500"/>
        <end position="518"/>
    </location>
</feature>
<organism evidence="8 9">
    <name type="scientific">Blattamonas nauphoetae</name>
    <dbReference type="NCBI Taxonomy" id="2049346"/>
    <lineage>
        <taxon>Eukaryota</taxon>
        <taxon>Metamonada</taxon>
        <taxon>Preaxostyla</taxon>
        <taxon>Oxymonadida</taxon>
        <taxon>Blattamonas</taxon>
    </lineage>
</organism>
<reference evidence="8 9" key="1">
    <citation type="journal article" date="2022" name="bioRxiv">
        <title>Genomics of Preaxostyla Flagellates Illuminates Evolutionary Transitions and the Path Towards Mitochondrial Loss.</title>
        <authorList>
            <person name="Novak L.V.F."/>
            <person name="Treitli S.C."/>
            <person name="Pyrih J."/>
            <person name="Halakuc P."/>
            <person name="Pipaliya S.V."/>
            <person name="Vacek V."/>
            <person name="Brzon O."/>
            <person name="Soukal P."/>
            <person name="Eme L."/>
            <person name="Dacks J.B."/>
            <person name="Karnkowska A."/>
            <person name="Elias M."/>
            <person name="Hampl V."/>
        </authorList>
    </citation>
    <scope>NUCLEOTIDE SEQUENCE [LARGE SCALE GENOMIC DNA]</scope>
    <source>
        <strain evidence="8">NAU3</strain>
        <tissue evidence="8">Gut</tissue>
    </source>
</reference>
<comment type="subcellular location">
    <subcellularLocation>
        <location evidence="1">Membrane</location>
        <topology evidence="1">Multi-pass membrane protein</topology>
    </subcellularLocation>
</comment>
<feature type="transmembrane region" description="Helical" evidence="6">
    <location>
        <begin position="140"/>
        <end position="163"/>
    </location>
</feature>
<accession>A0ABQ9X725</accession>
<evidence type="ECO:0000313" key="9">
    <source>
        <dbReference type="Proteomes" id="UP001281761"/>
    </source>
</evidence>
<feature type="transmembrane region" description="Helical" evidence="6">
    <location>
        <begin position="530"/>
        <end position="551"/>
    </location>
</feature>